<comment type="cofactor">
    <cofactor evidence="10">
        <name>[2Fe-2S] cluster</name>
        <dbReference type="ChEBI" id="CHEBI:190135"/>
    </cofactor>
    <text evidence="10">Binds 1 [2Fe-2S] cluster.</text>
</comment>
<feature type="domain" description="4Fe-4S ferredoxin-type" evidence="12">
    <location>
        <begin position="150"/>
        <end position="179"/>
    </location>
</feature>
<comment type="catalytic activity">
    <reaction evidence="10">
        <text>a menaquinone + succinate = a menaquinol + fumarate</text>
        <dbReference type="Rhea" id="RHEA:27834"/>
        <dbReference type="Rhea" id="RHEA-COMP:9537"/>
        <dbReference type="Rhea" id="RHEA-COMP:9539"/>
        <dbReference type="ChEBI" id="CHEBI:16374"/>
        <dbReference type="ChEBI" id="CHEBI:18151"/>
        <dbReference type="ChEBI" id="CHEBI:29806"/>
        <dbReference type="ChEBI" id="CHEBI:30031"/>
        <dbReference type="EC" id="1.3.5.1"/>
    </reaction>
</comment>
<accession>A0A4P6FD08</accession>
<comment type="cofactor">
    <cofactor evidence="10">
        <name>[4Fe-4S] cluster</name>
        <dbReference type="ChEBI" id="CHEBI:49883"/>
    </cofactor>
    <text evidence="10">Binds 1 [4Fe-4S] cluster.</text>
</comment>
<sequence>MKLKLKIWRQENTAAAGGFVAYEVDDVQPELTILEALDKLNDELVEQGDSPVAFDSDCREGICGSCGITVDGRPHGPEANTPSCHQRLKSFADGQQVTLEPFRSAAYPVVRDLAVDRSALDRVVESGGFVSIDAGTAPDADSHEVSHQAAEVALDMAACIGCGACVAACPNGSANLYVGAKLLHLSVLPTTKYERGRRARDMVETMEEEFGPCSLYGECVEVCPAGIPLTAIAGVNREKLRAVLRGRDRDD</sequence>
<evidence type="ECO:0000256" key="3">
    <source>
        <dbReference type="ARBA" id="ARBA00022532"/>
    </source>
</evidence>
<dbReference type="AlphaFoldDB" id="A0A4P6FD08"/>
<keyword evidence="4 10" id="KW-0001">2Fe-2S</keyword>
<dbReference type="InterPro" id="IPR017896">
    <property type="entry name" value="4Fe4S_Fe-S-bd"/>
</dbReference>
<keyword evidence="8 10" id="KW-0411">Iron-sulfur</keyword>
<dbReference type="Pfam" id="PF13085">
    <property type="entry name" value="Fer2_3"/>
    <property type="match status" value="1"/>
</dbReference>
<evidence type="ECO:0000256" key="8">
    <source>
        <dbReference type="ARBA" id="ARBA00023014"/>
    </source>
</evidence>
<protein>
    <recommendedName>
        <fullName evidence="10">Fumarate reductase iron-sulfur subunit</fullName>
        <ecNumber evidence="10">1.3.5.1</ecNumber>
    </recommendedName>
</protein>
<keyword evidence="5 10" id="KW-0479">Metal-binding</keyword>
<dbReference type="GO" id="GO:0051537">
    <property type="term" value="F:2 iron, 2 sulfur cluster binding"/>
    <property type="evidence" value="ECO:0007669"/>
    <property type="project" value="UniProtKB-KW"/>
</dbReference>
<dbReference type="PROSITE" id="PS51085">
    <property type="entry name" value="2FE2S_FER_2"/>
    <property type="match status" value="1"/>
</dbReference>
<dbReference type="SUPFAM" id="SSF46548">
    <property type="entry name" value="alpha-helical ferredoxin"/>
    <property type="match status" value="1"/>
</dbReference>
<dbReference type="NCBIfam" id="TIGR00384">
    <property type="entry name" value="dhsB"/>
    <property type="match status" value="1"/>
</dbReference>
<dbReference type="InterPro" id="IPR036010">
    <property type="entry name" value="2Fe-2S_ferredoxin-like_sf"/>
</dbReference>
<dbReference type="InterPro" id="IPR004489">
    <property type="entry name" value="Succ_DH/fum_Rdtase_Fe-S"/>
</dbReference>
<proteinExistence type="inferred from homology"/>
<dbReference type="InterPro" id="IPR001041">
    <property type="entry name" value="2Fe-2S_ferredoxin-type"/>
</dbReference>
<dbReference type="EMBL" id="CP035491">
    <property type="protein sequence ID" value="QAY72853.1"/>
    <property type="molecule type" value="Genomic_DNA"/>
</dbReference>
<evidence type="ECO:0000256" key="9">
    <source>
        <dbReference type="ARBA" id="ARBA00023291"/>
    </source>
</evidence>
<evidence type="ECO:0000256" key="6">
    <source>
        <dbReference type="ARBA" id="ARBA00023002"/>
    </source>
</evidence>
<evidence type="ECO:0000256" key="5">
    <source>
        <dbReference type="ARBA" id="ARBA00022723"/>
    </source>
</evidence>
<dbReference type="InterPro" id="IPR012675">
    <property type="entry name" value="Beta-grasp_dom_sf"/>
</dbReference>
<dbReference type="GO" id="GO:0046872">
    <property type="term" value="F:metal ion binding"/>
    <property type="evidence" value="ECO:0007669"/>
    <property type="project" value="UniProtKB-KW"/>
</dbReference>
<dbReference type="Pfam" id="PF13183">
    <property type="entry name" value="Fer4_8"/>
    <property type="match status" value="1"/>
</dbReference>
<evidence type="ECO:0000256" key="7">
    <source>
        <dbReference type="ARBA" id="ARBA00023004"/>
    </source>
</evidence>
<dbReference type="GO" id="GO:0022904">
    <property type="term" value="P:respiratory electron transport chain"/>
    <property type="evidence" value="ECO:0007669"/>
    <property type="project" value="TreeGrafter"/>
</dbReference>
<dbReference type="EC" id="1.3.5.1" evidence="10"/>
<evidence type="ECO:0000256" key="4">
    <source>
        <dbReference type="ARBA" id="ARBA00022714"/>
    </source>
</evidence>
<dbReference type="InterPro" id="IPR006058">
    <property type="entry name" value="2Fe2S_fd_BS"/>
</dbReference>
<dbReference type="SUPFAM" id="SSF54292">
    <property type="entry name" value="2Fe-2S ferredoxin-like"/>
    <property type="match status" value="1"/>
</dbReference>
<evidence type="ECO:0000256" key="2">
    <source>
        <dbReference type="ARBA" id="ARBA00022485"/>
    </source>
</evidence>
<dbReference type="NCBIfam" id="NF005746">
    <property type="entry name" value="PRK07570.1"/>
    <property type="match status" value="1"/>
</dbReference>
<dbReference type="OrthoDB" id="9804391at2"/>
<keyword evidence="14" id="KW-1185">Reference proteome</keyword>
<keyword evidence="6" id="KW-0560">Oxidoreductase</keyword>
<dbReference type="GO" id="GO:0006099">
    <property type="term" value="P:tricarboxylic acid cycle"/>
    <property type="evidence" value="ECO:0007669"/>
    <property type="project" value="UniProtKB-KW"/>
</dbReference>
<feature type="domain" description="2Fe-2S ferredoxin-type" evidence="11">
    <location>
        <begin position="3"/>
        <end position="103"/>
    </location>
</feature>
<evidence type="ECO:0000256" key="10">
    <source>
        <dbReference type="RuleBase" id="RU361237"/>
    </source>
</evidence>
<evidence type="ECO:0000259" key="12">
    <source>
        <dbReference type="PROSITE" id="PS51379"/>
    </source>
</evidence>
<dbReference type="InterPro" id="IPR050573">
    <property type="entry name" value="SDH/FRD_Iron-Sulfur"/>
</dbReference>
<dbReference type="InterPro" id="IPR017900">
    <property type="entry name" value="4Fe4S_Fe_S_CS"/>
</dbReference>
<keyword evidence="2 10" id="KW-0004">4Fe-4S</keyword>
<comment type="similarity">
    <text evidence="1 10">Belongs to the succinate dehydrogenase/fumarate reductase iron-sulfur protein family.</text>
</comment>
<reference evidence="13 14" key="1">
    <citation type="submission" date="2019-01" db="EMBL/GenBank/DDBJ databases">
        <title>Genome sequencing of strain FW100M-8.</title>
        <authorList>
            <person name="Heo J."/>
            <person name="Kim S.-J."/>
            <person name="Kim J.-S."/>
            <person name="Hong S.-B."/>
            <person name="Kwon S.-W."/>
        </authorList>
    </citation>
    <scope>NUCLEOTIDE SEQUENCE [LARGE SCALE GENOMIC DNA]</scope>
    <source>
        <strain evidence="13 14">FW100M-8</strain>
    </source>
</reference>
<evidence type="ECO:0000259" key="11">
    <source>
        <dbReference type="PROSITE" id="PS51085"/>
    </source>
</evidence>
<dbReference type="PROSITE" id="PS00198">
    <property type="entry name" value="4FE4S_FER_1"/>
    <property type="match status" value="1"/>
</dbReference>
<keyword evidence="3" id="KW-0816">Tricarboxylic acid cycle</keyword>
<name>A0A4P6FD08_9MICO</name>
<dbReference type="Gene3D" id="3.10.20.30">
    <property type="match status" value="1"/>
</dbReference>
<dbReference type="GO" id="GO:0051539">
    <property type="term" value="F:4 iron, 4 sulfur cluster binding"/>
    <property type="evidence" value="ECO:0007669"/>
    <property type="project" value="UniProtKB-KW"/>
</dbReference>
<dbReference type="GO" id="GO:0008177">
    <property type="term" value="F:succinate dehydrogenase (quinone) activity"/>
    <property type="evidence" value="ECO:0007669"/>
    <property type="project" value="UniProtKB-EC"/>
</dbReference>
<evidence type="ECO:0000313" key="14">
    <source>
        <dbReference type="Proteomes" id="UP000291259"/>
    </source>
</evidence>
<gene>
    <name evidence="13" type="ORF">ET445_05350</name>
</gene>
<dbReference type="PROSITE" id="PS51379">
    <property type="entry name" value="4FE4S_FER_2"/>
    <property type="match status" value="1"/>
</dbReference>
<dbReference type="PROSITE" id="PS00197">
    <property type="entry name" value="2FE2S_FER_1"/>
    <property type="match status" value="1"/>
</dbReference>
<dbReference type="PANTHER" id="PTHR11921:SF41">
    <property type="entry name" value="SUCCINATE DEHYDROGENASE"/>
    <property type="match status" value="1"/>
</dbReference>
<dbReference type="RefSeq" id="WP_129189535.1">
    <property type="nucleotide sequence ID" value="NZ_CP035491.1"/>
</dbReference>
<organism evidence="13 14">
    <name type="scientific">Agromyces protaetiae</name>
    <dbReference type="NCBI Taxonomy" id="2509455"/>
    <lineage>
        <taxon>Bacteria</taxon>
        <taxon>Bacillati</taxon>
        <taxon>Actinomycetota</taxon>
        <taxon>Actinomycetes</taxon>
        <taxon>Micrococcales</taxon>
        <taxon>Microbacteriaceae</taxon>
        <taxon>Agromyces</taxon>
    </lineage>
</organism>
<dbReference type="Gene3D" id="1.10.1060.10">
    <property type="entry name" value="Alpha-helical ferredoxin"/>
    <property type="match status" value="1"/>
</dbReference>
<dbReference type="GO" id="GO:0009055">
    <property type="term" value="F:electron transfer activity"/>
    <property type="evidence" value="ECO:0007669"/>
    <property type="project" value="InterPro"/>
</dbReference>
<keyword evidence="7 10" id="KW-0408">Iron</keyword>
<dbReference type="InterPro" id="IPR009051">
    <property type="entry name" value="Helical_ferredxn"/>
</dbReference>
<dbReference type="Proteomes" id="UP000291259">
    <property type="component" value="Chromosome"/>
</dbReference>
<comment type="cofactor">
    <cofactor evidence="10">
        <name>[3Fe-4S] cluster</name>
        <dbReference type="ChEBI" id="CHEBI:21137"/>
    </cofactor>
    <text evidence="10">Binds 1 [3Fe-4S] cluster.</text>
</comment>
<keyword evidence="9 10" id="KW-0003">3Fe-4S</keyword>
<evidence type="ECO:0000256" key="1">
    <source>
        <dbReference type="ARBA" id="ARBA00009433"/>
    </source>
</evidence>
<dbReference type="GO" id="GO:0051538">
    <property type="term" value="F:3 iron, 4 sulfur cluster binding"/>
    <property type="evidence" value="ECO:0007669"/>
    <property type="project" value="UniProtKB-KW"/>
</dbReference>
<dbReference type="InterPro" id="IPR025192">
    <property type="entry name" value="Succ_DH/fum_Rdtase_N"/>
</dbReference>
<dbReference type="PANTHER" id="PTHR11921">
    <property type="entry name" value="SUCCINATE DEHYDROGENASE IRON-SULFUR PROTEIN"/>
    <property type="match status" value="1"/>
</dbReference>
<evidence type="ECO:0000313" key="13">
    <source>
        <dbReference type="EMBL" id="QAY72853.1"/>
    </source>
</evidence>
<dbReference type="KEGG" id="agf:ET445_05350"/>